<evidence type="ECO:0008006" key="3">
    <source>
        <dbReference type="Google" id="ProtNLM"/>
    </source>
</evidence>
<evidence type="ECO:0000313" key="1">
    <source>
        <dbReference type="EMBL" id="MBB3041215.1"/>
    </source>
</evidence>
<protein>
    <recommendedName>
        <fullName evidence="3">DUF2190 family protein</fullName>
    </recommendedName>
</protein>
<dbReference type="InterPro" id="IPR011231">
    <property type="entry name" value="Phage_VT1-Sakai_H0018"/>
</dbReference>
<dbReference type="AlphaFoldDB" id="A0A7W4VSY3"/>
<proteinExistence type="predicted"/>
<dbReference type="RefSeq" id="WP_183591139.1">
    <property type="nucleotide sequence ID" value="NZ_JACHWR010000001.1"/>
</dbReference>
<keyword evidence="2" id="KW-1185">Reference proteome</keyword>
<accession>A0A7W4VSY3</accession>
<dbReference type="Proteomes" id="UP000589626">
    <property type="component" value="Unassembled WGS sequence"/>
</dbReference>
<comment type="caution">
    <text evidence="1">The sequence shown here is derived from an EMBL/GenBank/DDBJ whole genome shotgun (WGS) entry which is preliminary data.</text>
</comment>
<evidence type="ECO:0000313" key="2">
    <source>
        <dbReference type="Proteomes" id="UP000589626"/>
    </source>
</evidence>
<sequence>MAKNCILAPTEPARVLPVPAGTVSGAPVKVGGFVGVAAADRADAATKKGAVGCPDGYAPVEVTGLWEVKVPEVVAAAGTAIYIKADQTLTTTATDNTLFGHTEPIIQRGVPIGATKVVDSGGVQGTVYVRPVKV</sequence>
<name>A0A7W4VSY3_9ACTN</name>
<gene>
    <name evidence="1" type="ORF">FHU40_001016</name>
</gene>
<reference evidence="1 2" key="1">
    <citation type="submission" date="2020-08" db="EMBL/GenBank/DDBJ databases">
        <title>Sequencing the genomes of 1000 actinobacteria strains.</title>
        <authorList>
            <person name="Klenk H.-P."/>
        </authorList>
    </citation>
    <scope>NUCLEOTIDE SEQUENCE [LARGE SCALE GENOMIC DNA]</scope>
    <source>
        <strain evidence="1 2">DSM 105498</strain>
    </source>
</reference>
<dbReference type="EMBL" id="JACHWR010000001">
    <property type="protein sequence ID" value="MBB3041215.1"/>
    <property type="molecule type" value="Genomic_DNA"/>
</dbReference>
<organism evidence="1 2">
    <name type="scientific">Nocardioides soli</name>
    <dbReference type="NCBI Taxonomy" id="1036020"/>
    <lineage>
        <taxon>Bacteria</taxon>
        <taxon>Bacillati</taxon>
        <taxon>Actinomycetota</taxon>
        <taxon>Actinomycetes</taxon>
        <taxon>Propionibacteriales</taxon>
        <taxon>Nocardioidaceae</taxon>
        <taxon>Nocardioides</taxon>
    </lineage>
</organism>
<dbReference type="Pfam" id="PF09956">
    <property type="entry name" value="Phage_cement_2"/>
    <property type="match status" value="1"/>
</dbReference>